<protein>
    <submittedName>
        <fullName evidence="3">Uncharacterized protein</fullName>
    </submittedName>
</protein>
<reference evidence="4" key="1">
    <citation type="journal article" date="2006" name="PLoS Biol.">
        <title>Macronuclear genome sequence of the ciliate Tetrahymena thermophila, a model eukaryote.</title>
        <authorList>
            <person name="Eisen J.A."/>
            <person name="Coyne R.S."/>
            <person name="Wu M."/>
            <person name="Wu D."/>
            <person name="Thiagarajan M."/>
            <person name="Wortman J.R."/>
            <person name="Badger J.H."/>
            <person name="Ren Q."/>
            <person name="Amedeo P."/>
            <person name="Jones K.M."/>
            <person name="Tallon L.J."/>
            <person name="Delcher A.L."/>
            <person name="Salzberg S.L."/>
            <person name="Silva J.C."/>
            <person name="Haas B.J."/>
            <person name="Majoros W.H."/>
            <person name="Farzad M."/>
            <person name="Carlton J.M."/>
            <person name="Smith R.K. Jr."/>
            <person name="Garg J."/>
            <person name="Pearlman R.E."/>
            <person name="Karrer K.M."/>
            <person name="Sun L."/>
            <person name="Manning G."/>
            <person name="Elde N.C."/>
            <person name="Turkewitz A.P."/>
            <person name="Asai D.J."/>
            <person name="Wilkes D.E."/>
            <person name="Wang Y."/>
            <person name="Cai H."/>
            <person name="Collins K."/>
            <person name="Stewart B.A."/>
            <person name="Lee S.R."/>
            <person name="Wilamowska K."/>
            <person name="Weinberg Z."/>
            <person name="Ruzzo W.L."/>
            <person name="Wloga D."/>
            <person name="Gaertig J."/>
            <person name="Frankel J."/>
            <person name="Tsao C.-C."/>
            <person name="Gorovsky M.A."/>
            <person name="Keeling P.J."/>
            <person name="Waller R.F."/>
            <person name="Patron N.J."/>
            <person name="Cherry J.M."/>
            <person name="Stover N.A."/>
            <person name="Krieger C.J."/>
            <person name="del Toro C."/>
            <person name="Ryder H.F."/>
            <person name="Williamson S.C."/>
            <person name="Barbeau R.A."/>
            <person name="Hamilton E.P."/>
            <person name="Orias E."/>
        </authorList>
    </citation>
    <scope>NUCLEOTIDE SEQUENCE [LARGE SCALE GENOMIC DNA]</scope>
    <source>
        <strain evidence="4">SB210</strain>
    </source>
</reference>
<feature type="coiled-coil region" evidence="1">
    <location>
        <begin position="107"/>
        <end position="169"/>
    </location>
</feature>
<sequence>MFNYFYCHLIIIKKRFKNELSLMKNKIKNKLKNIQKELIKITKYLNKQLMFLSHTSRYNPFEEFNRAFNSFWDEDFSDYFSTMRTPFNIFDRKISKEEQLRRRLNSLHNQENEINHYIKQYESQIEQLKKNRDQVEKKRNEITDQIARIAEENKKIQENKQNIAAQNSEKFDSSDQLKSENRVFKRVHYISDGMEIEEQYDSTNPKNCYKIIRKQGEIPQVISNQSNPQIEQNKAEQKVQSQQTQSQEEIPTEKLGDGLDEKLEQLSKITGKSQKDLRNFMLENKELTLGQLYDKLNEQKQS</sequence>
<dbReference type="InParanoid" id="I7LV40"/>
<organism evidence="3 4">
    <name type="scientific">Tetrahymena thermophila (strain SB210)</name>
    <dbReference type="NCBI Taxonomy" id="312017"/>
    <lineage>
        <taxon>Eukaryota</taxon>
        <taxon>Sar</taxon>
        <taxon>Alveolata</taxon>
        <taxon>Ciliophora</taxon>
        <taxon>Intramacronucleata</taxon>
        <taxon>Oligohymenophorea</taxon>
        <taxon>Hymenostomatida</taxon>
        <taxon>Tetrahymenina</taxon>
        <taxon>Tetrahymenidae</taxon>
        <taxon>Tetrahymena</taxon>
    </lineage>
</organism>
<evidence type="ECO:0000313" key="4">
    <source>
        <dbReference type="Proteomes" id="UP000009168"/>
    </source>
</evidence>
<dbReference type="AlphaFoldDB" id="I7LV40"/>
<dbReference type="RefSeq" id="XP_001017399.2">
    <property type="nucleotide sequence ID" value="XM_001017399.3"/>
</dbReference>
<name>I7LV40_TETTS</name>
<gene>
    <name evidence="3" type="ORF">TTHERM_00476920</name>
</gene>
<dbReference type="EMBL" id="GG662667">
    <property type="protein sequence ID" value="EAR97154.2"/>
    <property type="molecule type" value="Genomic_DNA"/>
</dbReference>
<evidence type="ECO:0000256" key="2">
    <source>
        <dbReference type="SAM" id="MobiDB-lite"/>
    </source>
</evidence>
<dbReference type="KEGG" id="tet:TTHERM_00476920"/>
<proteinExistence type="predicted"/>
<dbReference type="Proteomes" id="UP000009168">
    <property type="component" value="Unassembled WGS sequence"/>
</dbReference>
<dbReference type="OrthoDB" id="322235at2759"/>
<dbReference type="eggNOG" id="ENOG502R2QZ">
    <property type="taxonomic scope" value="Eukaryota"/>
</dbReference>
<keyword evidence="1" id="KW-0175">Coiled coil</keyword>
<dbReference type="GeneID" id="7832519"/>
<evidence type="ECO:0000313" key="3">
    <source>
        <dbReference type="EMBL" id="EAR97154.2"/>
    </source>
</evidence>
<evidence type="ECO:0000256" key="1">
    <source>
        <dbReference type="SAM" id="Coils"/>
    </source>
</evidence>
<feature type="region of interest" description="Disordered" evidence="2">
    <location>
        <begin position="227"/>
        <end position="259"/>
    </location>
</feature>
<feature type="compositionally biased region" description="Low complexity" evidence="2">
    <location>
        <begin position="238"/>
        <end position="249"/>
    </location>
</feature>
<keyword evidence="4" id="KW-1185">Reference proteome</keyword>
<accession>I7LV40</accession>